<feature type="signal peptide" evidence="1">
    <location>
        <begin position="1"/>
        <end position="21"/>
    </location>
</feature>
<keyword evidence="1" id="KW-0732">Signal</keyword>
<feature type="chain" id="PRO_5046388667" evidence="1">
    <location>
        <begin position="22"/>
        <end position="267"/>
    </location>
</feature>
<evidence type="ECO:0000256" key="1">
    <source>
        <dbReference type="SAM" id="SignalP"/>
    </source>
</evidence>
<dbReference type="EMBL" id="JANUGW010000008">
    <property type="protein sequence ID" value="MCS0582532.1"/>
    <property type="molecule type" value="Genomic_DNA"/>
</dbReference>
<keyword evidence="3" id="KW-1185">Reference proteome</keyword>
<comment type="caution">
    <text evidence="2">The sequence shown here is derived from an EMBL/GenBank/DDBJ whole genome shotgun (WGS) entry which is preliminary data.</text>
</comment>
<evidence type="ECO:0000313" key="2">
    <source>
        <dbReference type="EMBL" id="MCS0582532.1"/>
    </source>
</evidence>
<evidence type="ECO:0000313" key="3">
    <source>
        <dbReference type="Proteomes" id="UP001204151"/>
    </source>
</evidence>
<proteinExistence type="predicted"/>
<reference evidence="2 3" key="1">
    <citation type="submission" date="2022-08" db="EMBL/GenBank/DDBJ databases">
        <title>Reclassification of Massilia species as members of the genera Telluria, Duganella, Pseudoduganella, Mokoshia gen. nov. and Zemynaea gen. nov. using orthogonal and non-orthogonal genome-based approaches.</title>
        <authorList>
            <person name="Bowman J.P."/>
        </authorList>
    </citation>
    <scope>NUCLEOTIDE SEQUENCE [LARGE SCALE GENOMIC DNA]</scope>
    <source>
        <strain evidence="2 3">JCM 31316</strain>
    </source>
</reference>
<organism evidence="2 3">
    <name type="scientific">Massilia pinisoli</name>
    <dbReference type="NCBI Taxonomy" id="1772194"/>
    <lineage>
        <taxon>Bacteria</taxon>
        <taxon>Pseudomonadati</taxon>
        <taxon>Pseudomonadota</taxon>
        <taxon>Betaproteobacteria</taxon>
        <taxon>Burkholderiales</taxon>
        <taxon>Oxalobacteraceae</taxon>
        <taxon>Telluria group</taxon>
        <taxon>Massilia</taxon>
    </lineage>
</organism>
<accession>A0ABT1ZRI1</accession>
<dbReference type="RefSeq" id="WP_258817107.1">
    <property type="nucleotide sequence ID" value="NZ_JANUGW010000008.1"/>
</dbReference>
<name>A0ABT1ZRI1_9BURK</name>
<sequence length="267" mass="28202">MRRIFLSAGLALLALAPVAHAQQGGAAAVPASDALEVMLLKISASSRCPDGCAVRGLPYSAQRVTESVKVLADGNRIVQRHTEKLYRDSDGRTREESEWKGKPLVQIQDPVAGMSYRLYPDTKTGYRMAIAAPAPAATSGADVTGSTAAAAGATRVAEQLSPALAAGMAAAMTQTRSLGTKQIDGISAEGAQSTMTTPAGAIGNVQPMVSTTETWIARELRVPILLKMDHPFMGESVTRLQDISRLEPPTALFTVPADYTVRDVARR</sequence>
<gene>
    <name evidence="2" type="ORF">NX784_13105</name>
</gene>
<dbReference type="Proteomes" id="UP001204151">
    <property type="component" value="Unassembled WGS sequence"/>
</dbReference>
<protein>
    <submittedName>
        <fullName evidence="2">Uncharacterized protein</fullName>
    </submittedName>
</protein>